<evidence type="ECO:0000256" key="8">
    <source>
        <dbReference type="ARBA" id="ARBA00022837"/>
    </source>
</evidence>
<dbReference type="SUPFAM" id="SSF47473">
    <property type="entry name" value="EF-hand"/>
    <property type="match status" value="2"/>
</dbReference>
<evidence type="ECO:0000256" key="5">
    <source>
        <dbReference type="ARBA" id="ARBA00022723"/>
    </source>
</evidence>
<keyword evidence="5" id="KW-0479">Metal-binding</keyword>
<keyword evidence="11" id="KW-0496">Mitochondrion</keyword>
<feature type="domain" description="EF-hand" evidence="14">
    <location>
        <begin position="178"/>
        <end position="213"/>
    </location>
</feature>
<keyword evidence="9" id="KW-0809">Transit peptide</keyword>
<evidence type="ECO:0000313" key="16">
    <source>
        <dbReference type="Proteomes" id="UP000054408"/>
    </source>
</evidence>
<dbReference type="GO" id="GO:1990246">
    <property type="term" value="C:uniplex complex"/>
    <property type="evidence" value="ECO:0007669"/>
    <property type="project" value="TreeGrafter"/>
</dbReference>
<reference evidence="15 16" key="1">
    <citation type="submission" date="2010-05" db="EMBL/GenBank/DDBJ databases">
        <title>The Genome Sequence of Thecamonas trahens ATCC 50062.</title>
        <authorList>
            <consortium name="The Broad Institute Genome Sequencing Platform"/>
            <person name="Russ C."/>
            <person name="Cuomo C."/>
            <person name="Shea T."/>
            <person name="Young S.K."/>
            <person name="Zeng Q."/>
            <person name="Koehrsen M."/>
            <person name="Haas B."/>
            <person name="Borodovsky M."/>
            <person name="Guigo R."/>
            <person name="Alvarado L."/>
            <person name="Berlin A."/>
            <person name="Bochicchio J."/>
            <person name="Borenstein D."/>
            <person name="Chapman S."/>
            <person name="Chen Z."/>
            <person name="Freedman E."/>
            <person name="Gellesch M."/>
            <person name="Goldberg J."/>
            <person name="Griggs A."/>
            <person name="Gujja S."/>
            <person name="Heilman E."/>
            <person name="Heiman D."/>
            <person name="Hepburn T."/>
            <person name="Howarth C."/>
            <person name="Jen D."/>
            <person name="Larson L."/>
            <person name="Mehta T."/>
            <person name="Park D."/>
            <person name="Pearson M."/>
            <person name="Roberts A."/>
            <person name="Saif S."/>
            <person name="Shenoy N."/>
            <person name="Sisk P."/>
            <person name="Stolte C."/>
            <person name="Sykes S."/>
            <person name="Thomson T."/>
            <person name="Walk T."/>
            <person name="White J."/>
            <person name="Yandava C."/>
            <person name="Burger G."/>
            <person name="Gray M.W."/>
            <person name="Holland P.W.H."/>
            <person name="King N."/>
            <person name="Lang F.B.F."/>
            <person name="Roger A.J."/>
            <person name="Ruiz-Trillo I."/>
            <person name="Lander E."/>
            <person name="Nusbaum C."/>
        </authorList>
    </citation>
    <scope>NUCLEOTIDE SEQUENCE [LARGE SCALE GENOMIC DNA]</scope>
    <source>
        <strain evidence="15 16">ATCC 50062</strain>
    </source>
</reference>
<keyword evidence="16" id="KW-1185">Reference proteome</keyword>
<dbReference type="AlphaFoldDB" id="A0A0L0D2W3"/>
<dbReference type="eggNOG" id="KOG2643">
    <property type="taxonomic scope" value="Eukaryota"/>
</dbReference>
<dbReference type="GO" id="GO:0005758">
    <property type="term" value="C:mitochondrial intermembrane space"/>
    <property type="evidence" value="ECO:0007669"/>
    <property type="project" value="UniProtKB-SubCell"/>
</dbReference>
<organism evidence="15 16">
    <name type="scientific">Thecamonas trahens ATCC 50062</name>
    <dbReference type="NCBI Taxonomy" id="461836"/>
    <lineage>
        <taxon>Eukaryota</taxon>
        <taxon>Apusozoa</taxon>
        <taxon>Apusomonadida</taxon>
        <taxon>Apusomonadidae</taxon>
        <taxon>Thecamonas</taxon>
    </lineage>
</organism>
<keyword evidence="7" id="KW-0999">Mitochondrion inner membrane</keyword>
<dbReference type="Proteomes" id="UP000054408">
    <property type="component" value="Unassembled WGS sequence"/>
</dbReference>
<dbReference type="PANTHER" id="PTHR12294:SF1">
    <property type="entry name" value="CALCIUM UPTAKE PROTEIN 1, MITOCHONDRIAL"/>
    <property type="match status" value="1"/>
</dbReference>
<dbReference type="InterPro" id="IPR011992">
    <property type="entry name" value="EF-hand-dom_pair"/>
</dbReference>
<dbReference type="OMA" id="VRTEVWK"/>
<evidence type="ECO:0000256" key="11">
    <source>
        <dbReference type="ARBA" id="ARBA00023128"/>
    </source>
</evidence>
<dbReference type="CDD" id="cd00051">
    <property type="entry name" value="EFh"/>
    <property type="match status" value="1"/>
</dbReference>
<dbReference type="EMBL" id="GL349443">
    <property type="protein sequence ID" value="KNC46536.1"/>
    <property type="molecule type" value="Genomic_DNA"/>
</dbReference>
<dbReference type="Pfam" id="PF13833">
    <property type="entry name" value="EF-hand_8"/>
    <property type="match status" value="1"/>
</dbReference>
<keyword evidence="6" id="KW-0677">Repeat</keyword>
<comment type="similarity">
    <text evidence="13">Belongs to the MICU1 family. MICU1 subfamily.</text>
</comment>
<dbReference type="InterPro" id="IPR039800">
    <property type="entry name" value="MICU1/2/3"/>
</dbReference>
<evidence type="ECO:0000259" key="14">
    <source>
        <dbReference type="PROSITE" id="PS50222"/>
    </source>
</evidence>
<dbReference type="PANTHER" id="PTHR12294">
    <property type="entry name" value="EF HAND DOMAIN FAMILY A1,A2-RELATED"/>
    <property type="match status" value="1"/>
</dbReference>
<keyword evidence="10" id="KW-0406">Ion transport</keyword>
<dbReference type="PROSITE" id="PS50222">
    <property type="entry name" value="EF_HAND_2"/>
    <property type="match status" value="3"/>
</dbReference>
<dbReference type="GO" id="GO:0051560">
    <property type="term" value="P:mitochondrial calcium ion homeostasis"/>
    <property type="evidence" value="ECO:0007669"/>
    <property type="project" value="TreeGrafter"/>
</dbReference>
<evidence type="ECO:0000256" key="2">
    <source>
        <dbReference type="ARBA" id="ARBA00004569"/>
    </source>
</evidence>
<dbReference type="GO" id="GO:0036444">
    <property type="term" value="P:calcium import into the mitochondrion"/>
    <property type="evidence" value="ECO:0007669"/>
    <property type="project" value="TreeGrafter"/>
</dbReference>
<keyword evidence="12" id="KW-0472">Membrane</keyword>
<dbReference type="InterPro" id="IPR018247">
    <property type="entry name" value="EF_Hand_1_Ca_BS"/>
</dbReference>
<evidence type="ECO:0000313" key="15">
    <source>
        <dbReference type="EMBL" id="KNC46536.1"/>
    </source>
</evidence>
<dbReference type="RefSeq" id="XP_013760317.1">
    <property type="nucleotide sequence ID" value="XM_013904863.1"/>
</dbReference>
<feature type="domain" description="EF-hand" evidence="14">
    <location>
        <begin position="374"/>
        <end position="409"/>
    </location>
</feature>
<dbReference type="PROSITE" id="PS00018">
    <property type="entry name" value="EF_HAND_1"/>
    <property type="match status" value="2"/>
</dbReference>
<dbReference type="Pfam" id="PF00036">
    <property type="entry name" value="EF-hand_1"/>
    <property type="match status" value="1"/>
</dbReference>
<protein>
    <submittedName>
        <fullName evidence="15">Y67H2A.4a</fullName>
    </submittedName>
</protein>
<keyword evidence="8" id="KW-0106">Calcium</keyword>
<dbReference type="GO" id="GO:0005509">
    <property type="term" value="F:calcium ion binding"/>
    <property type="evidence" value="ECO:0007669"/>
    <property type="project" value="InterPro"/>
</dbReference>
<keyword evidence="4" id="KW-0109">Calcium transport</keyword>
<evidence type="ECO:0000256" key="7">
    <source>
        <dbReference type="ARBA" id="ARBA00022792"/>
    </source>
</evidence>
<accession>A0A0L0D2W3</accession>
<evidence type="ECO:0000256" key="1">
    <source>
        <dbReference type="ARBA" id="ARBA00004273"/>
    </source>
</evidence>
<evidence type="ECO:0000256" key="3">
    <source>
        <dbReference type="ARBA" id="ARBA00022448"/>
    </source>
</evidence>
<dbReference type="Gene3D" id="1.10.238.10">
    <property type="entry name" value="EF-hand"/>
    <property type="match status" value="3"/>
</dbReference>
<evidence type="ECO:0000256" key="4">
    <source>
        <dbReference type="ARBA" id="ARBA00022568"/>
    </source>
</evidence>
<dbReference type="InterPro" id="IPR002048">
    <property type="entry name" value="EF_hand_dom"/>
</dbReference>
<evidence type="ECO:0000256" key="9">
    <source>
        <dbReference type="ARBA" id="ARBA00022946"/>
    </source>
</evidence>
<evidence type="ECO:0000256" key="10">
    <source>
        <dbReference type="ARBA" id="ARBA00023065"/>
    </source>
</evidence>
<dbReference type="GeneID" id="25562616"/>
<dbReference type="STRING" id="461836.A0A0L0D2W3"/>
<gene>
    <name evidence="15" type="ORF">AMSG_02972</name>
</gene>
<dbReference type="SMART" id="SM00054">
    <property type="entry name" value="EFh"/>
    <property type="match status" value="4"/>
</dbReference>
<proteinExistence type="inferred from homology"/>
<evidence type="ECO:0000256" key="13">
    <source>
        <dbReference type="ARBA" id="ARBA00038333"/>
    </source>
</evidence>
<name>A0A0L0D2W3_THETB</name>
<dbReference type="OrthoDB" id="186625at2759"/>
<evidence type="ECO:0000256" key="12">
    <source>
        <dbReference type="ARBA" id="ARBA00023136"/>
    </source>
</evidence>
<comment type="subcellular location">
    <subcellularLocation>
        <location evidence="1">Mitochondrion inner membrane</location>
    </subcellularLocation>
    <subcellularLocation>
        <location evidence="2">Mitochondrion intermembrane space</location>
    </subcellularLocation>
</comment>
<feature type="domain" description="EF-hand" evidence="14">
    <location>
        <begin position="144"/>
        <end position="176"/>
    </location>
</feature>
<dbReference type="Pfam" id="PF13202">
    <property type="entry name" value="EF-hand_5"/>
    <property type="match status" value="1"/>
</dbReference>
<evidence type="ECO:0000256" key="6">
    <source>
        <dbReference type="ARBA" id="ARBA00022737"/>
    </source>
</evidence>
<keyword evidence="3" id="KW-0813">Transport</keyword>
<sequence length="433" mass="47231">MASVAGPASGGQSGRTSSAVVAAAVAAVGAGGLAAWVASNQEQMGEMEADEAVAVREVRAMVAAAAAEGKKKDKDGGMVHVPTGVQEEVKYRYELRIRQMSAPEKVFEYFASVEDADGSLKMTPVDFMLAITPVATQRPGLPTTLSDDAVKLFADFDVNHDGLISFAEYLFFITLLSIPESEFQVAFKMFDTNHDGTVDADEFSRVMETLKDRTAIGQHSRGGSRSFTHMSDKNEFTETCRGIHAFFGEDGKGSVSFDVFEQFMSRLRATIMHIEFDYYDVNDSGTIPATAFALSVIGYAKTKDISMYLDRIHTLPAHVKNAQFTFKQFQDFNKFLRSIDQVALAITLYGAISGGSIKAEDFAHAAHAVAGVQLDTLQMELMIHLFDHDGDGKLDPEELAAILEKKASRGLNRKRTIGIFDKLACCKSCFVNN</sequence>